<keyword evidence="3" id="KW-0812">Transmembrane</keyword>
<dbReference type="Proteomes" id="UP000242877">
    <property type="component" value="Unassembled WGS sequence"/>
</dbReference>
<name>A0A162I476_9EURO</name>
<keyword evidence="3" id="KW-1133">Transmembrane helix</keyword>
<comment type="caution">
    <text evidence="5">The sequence shown here is derived from an EMBL/GenBank/DDBJ whole genome shotgun (WGS) entry which is preliminary data.</text>
</comment>
<gene>
    <name evidence="5" type="ORF">AAP_04945</name>
</gene>
<dbReference type="InterPro" id="IPR050177">
    <property type="entry name" value="Lipid_A_modif_metabolic_enz"/>
</dbReference>
<accession>A0A162I476</accession>
<dbReference type="PANTHER" id="PTHR43245">
    <property type="entry name" value="BIFUNCTIONAL POLYMYXIN RESISTANCE PROTEIN ARNA"/>
    <property type="match status" value="1"/>
</dbReference>
<dbReference type="AlphaFoldDB" id="A0A162I476"/>
<dbReference type="VEuPathDB" id="FungiDB:AAP_04945"/>
<proteinExistence type="inferred from homology"/>
<keyword evidence="2" id="KW-0560">Oxidoreductase</keyword>
<evidence type="ECO:0000256" key="3">
    <source>
        <dbReference type="SAM" id="Phobius"/>
    </source>
</evidence>
<dbReference type="GO" id="GO:0016616">
    <property type="term" value="F:oxidoreductase activity, acting on the CH-OH group of donors, NAD or NADP as acceptor"/>
    <property type="evidence" value="ECO:0007669"/>
    <property type="project" value="InterPro"/>
</dbReference>
<dbReference type="SUPFAM" id="SSF51735">
    <property type="entry name" value="NAD(P)-binding Rossmann-fold domains"/>
    <property type="match status" value="1"/>
</dbReference>
<organism evidence="5 6">
    <name type="scientific">Ascosphaera apis ARSEF 7405</name>
    <dbReference type="NCBI Taxonomy" id="392613"/>
    <lineage>
        <taxon>Eukaryota</taxon>
        <taxon>Fungi</taxon>
        <taxon>Dikarya</taxon>
        <taxon>Ascomycota</taxon>
        <taxon>Pezizomycotina</taxon>
        <taxon>Eurotiomycetes</taxon>
        <taxon>Eurotiomycetidae</taxon>
        <taxon>Onygenales</taxon>
        <taxon>Ascosphaeraceae</taxon>
        <taxon>Ascosphaera</taxon>
    </lineage>
</organism>
<evidence type="ECO:0000313" key="5">
    <source>
        <dbReference type="EMBL" id="KZZ88373.1"/>
    </source>
</evidence>
<dbReference type="Gene3D" id="3.40.50.720">
    <property type="entry name" value="NAD(P)-binding Rossmann-like Domain"/>
    <property type="match status" value="1"/>
</dbReference>
<dbReference type="EMBL" id="AZGZ01000026">
    <property type="protein sequence ID" value="KZZ88373.1"/>
    <property type="molecule type" value="Genomic_DNA"/>
</dbReference>
<evidence type="ECO:0000259" key="4">
    <source>
        <dbReference type="Pfam" id="PF01073"/>
    </source>
</evidence>
<feature type="transmembrane region" description="Helical" evidence="3">
    <location>
        <begin position="12"/>
        <end position="32"/>
    </location>
</feature>
<evidence type="ECO:0000256" key="2">
    <source>
        <dbReference type="ARBA" id="ARBA00023002"/>
    </source>
</evidence>
<dbReference type="Pfam" id="PF01073">
    <property type="entry name" value="3Beta_HSD"/>
    <property type="match status" value="1"/>
</dbReference>
<keyword evidence="3" id="KW-0472">Membrane</keyword>
<comment type="similarity">
    <text evidence="1">Belongs to the 3-beta-HSD family.</text>
</comment>
<dbReference type="OrthoDB" id="10058185at2759"/>
<sequence length="422" mass="47105">MSRVARSSQPRSIELGCVLVVGGCGFVGAHIVDQLLNFPSEDPSLARKPVLDEAGKPDARFEVPNLRGRFPTYQNTKVSVLDLKTTNNRLPGADYYDADIMSEDELMDVFRKVKPDVVIHTVSPSMLEGNKELLYRVNLDGTRNLLYVAGGDVGDWGGVCKAFVYTSSSSVVHDTKSDLINVDERWPYVTGELQEEYYTETKALAEEVVLLYNGQSKSKMLTCAVRPAGIFGERDTTLTRKLLDHGSSASNFVLKMQLGENNNLFDFTYVGNVALCHLLAAEALLATKAREEQGLAQPLDYERVDGEAFNVTNDSPIYFWDMAHAIWAMIGRVVEPKDAWVLPENIMLPIGGMLEQIYGLFGKEPKLKRREVRYSCMTRYYSCDKAKARLKYLPVVDVDEGVKRAVGYVLEKNADVEAKKAE</sequence>
<dbReference type="InterPro" id="IPR036291">
    <property type="entry name" value="NAD(P)-bd_dom_sf"/>
</dbReference>
<dbReference type="InterPro" id="IPR002225">
    <property type="entry name" value="3Beta_OHSteriod_DH/Estase"/>
</dbReference>
<feature type="domain" description="3-beta hydroxysteroid dehydrogenase/isomerase" evidence="4">
    <location>
        <begin position="19"/>
        <end position="341"/>
    </location>
</feature>
<protein>
    <submittedName>
        <fullName evidence="5">C-3 sterol dehydrogenase/C-4 decarboxylase</fullName>
    </submittedName>
</protein>
<dbReference type="PANTHER" id="PTHR43245:SF51">
    <property type="entry name" value="SHORT CHAIN DEHYDROGENASE_REDUCTASE FAMILY 42E, MEMBER 2"/>
    <property type="match status" value="1"/>
</dbReference>
<dbReference type="GO" id="GO:0006694">
    <property type="term" value="P:steroid biosynthetic process"/>
    <property type="evidence" value="ECO:0007669"/>
    <property type="project" value="InterPro"/>
</dbReference>
<keyword evidence="6" id="KW-1185">Reference proteome</keyword>
<evidence type="ECO:0000256" key="1">
    <source>
        <dbReference type="ARBA" id="ARBA00009219"/>
    </source>
</evidence>
<reference evidence="5 6" key="1">
    <citation type="journal article" date="2016" name="Genome Biol. Evol.">
        <title>Divergent and convergent evolution of fungal pathogenicity.</title>
        <authorList>
            <person name="Shang Y."/>
            <person name="Xiao G."/>
            <person name="Zheng P."/>
            <person name="Cen K."/>
            <person name="Zhan S."/>
            <person name="Wang C."/>
        </authorList>
    </citation>
    <scope>NUCLEOTIDE SEQUENCE [LARGE SCALE GENOMIC DNA]</scope>
    <source>
        <strain evidence="5 6">ARSEF 7405</strain>
    </source>
</reference>
<evidence type="ECO:0000313" key="6">
    <source>
        <dbReference type="Proteomes" id="UP000242877"/>
    </source>
</evidence>